<name>A0A345IN85_9DEIO</name>
<dbReference type="InterPro" id="IPR032787">
    <property type="entry name" value="Prok-E2_D"/>
</dbReference>
<dbReference type="NCBIfam" id="TIGR03737">
    <property type="entry name" value="PRTRC_B"/>
    <property type="match status" value="1"/>
</dbReference>
<proteinExistence type="predicted"/>
<keyword evidence="1" id="KW-0614">Plasmid</keyword>
<dbReference type="AlphaFoldDB" id="A0A345IN85"/>
<geneLocation type="plasmid" evidence="2">
    <name>pdrdi</name>
</geneLocation>
<protein>
    <submittedName>
        <fullName evidence="1">PRTRC system protein B</fullName>
    </submittedName>
</protein>
<evidence type="ECO:0000313" key="2">
    <source>
        <dbReference type="Proteomes" id="UP000253744"/>
    </source>
</evidence>
<organism evidence="1 2">
    <name type="scientific">Deinococcus wulumuqiensis</name>
    <dbReference type="NCBI Taxonomy" id="980427"/>
    <lineage>
        <taxon>Bacteria</taxon>
        <taxon>Thermotogati</taxon>
        <taxon>Deinococcota</taxon>
        <taxon>Deinococci</taxon>
        <taxon>Deinococcales</taxon>
        <taxon>Deinococcaceae</taxon>
        <taxon>Deinococcus</taxon>
    </lineage>
</organism>
<dbReference type="Proteomes" id="UP000253744">
    <property type="component" value="Plasmid pDrdI"/>
</dbReference>
<sequence length="212" mass="23600">MALLFYGSTVLKHPVLDTETGYELGAGAFMSAEDMNLLGQALADRGIIRTRPNTLGCSPYTLIWWVPPGERPLQFEAKYRQTQAIASLNGRPIPHPGLVMVATLNTLTVYAVRGQERPNDDTPLCAAPFWNMFENHQMCRGSVRYPGAVTPDTQEAWEEAFFASTFTGPSRQDKYLNWPRSYQELLEKALELGTFPEDVLTDAGLTLGQLLT</sequence>
<gene>
    <name evidence="1" type="ORF">DVJ83_16710</name>
</gene>
<reference evidence="1 2" key="1">
    <citation type="submission" date="2018-07" db="EMBL/GenBank/DDBJ databases">
        <title>Complete Genome and Methylome Analysis of Deinococcus wulumuqiensis NEB 479.</title>
        <authorList>
            <person name="Fomenkov A."/>
            <person name="Luyten Y."/>
            <person name="Vincze T."/>
            <person name="Anton B.P."/>
            <person name="Clark T."/>
            <person name="Roberts R.J."/>
            <person name="Morgan R.D."/>
        </authorList>
    </citation>
    <scope>NUCLEOTIDE SEQUENCE [LARGE SCALE GENOMIC DNA]</scope>
    <source>
        <strain evidence="1 2">NEB 479</strain>
        <plasmid evidence="2">Plasmid pdrdi</plasmid>
    </source>
</reference>
<dbReference type="Pfam" id="PF14460">
    <property type="entry name" value="Prok-E2_D"/>
    <property type="match status" value="1"/>
</dbReference>
<evidence type="ECO:0000313" key="1">
    <source>
        <dbReference type="EMBL" id="AXH01158.1"/>
    </source>
</evidence>
<dbReference type="EMBL" id="CP031163">
    <property type="protein sequence ID" value="AXH01158.1"/>
    <property type="molecule type" value="Genomic_DNA"/>
</dbReference>
<dbReference type="InterPro" id="IPR022280">
    <property type="entry name" value="PRTRC_protein-B"/>
</dbReference>
<accession>A0A345IN85</accession>
<dbReference type="KEGG" id="dwu:DVJ83_16710"/>